<feature type="transmembrane region" description="Helical" evidence="2">
    <location>
        <begin position="34"/>
        <end position="52"/>
    </location>
</feature>
<reference evidence="3" key="2">
    <citation type="submission" date="2023-06" db="EMBL/GenBank/DDBJ databases">
        <authorList>
            <consortium name="Lawrence Berkeley National Laboratory"/>
            <person name="Haridas S."/>
            <person name="Hensen N."/>
            <person name="Bonometti L."/>
            <person name="Westerberg I."/>
            <person name="Brannstrom I.O."/>
            <person name="Guillou S."/>
            <person name="Cros-Aarteil S."/>
            <person name="Calhoun S."/>
            <person name="Kuo A."/>
            <person name="Mondo S."/>
            <person name="Pangilinan J."/>
            <person name="Riley R."/>
            <person name="LaButti K."/>
            <person name="Andreopoulos B."/>
            <person name="Lipzen A."/>
            <person name="Chen C."/>
            <person name="Yanf M."/>
            <person name="Daum C."/>
            <person name="Ng V."/>
            <person name="Clum A."/>
            <person name="Steindorff A."/>
            <person name="Ohm R."/>
            <person name="Martin F."/>
            <person name="Silar P."/>
            <person name="Natvig D."/>
            <person name="Lalanne C."/>
            <person name="Gautier V."/>
            <person name="Ament-velasquez S.L."/>
            <person name="Kruys A."/>
            <person name="Hutchinson M.I."/>
            <person name="Powell A.J."/>
            <person name="Barry K."/>
            <person name="Miller A.N."/>
            <person name="Grigoriev I.V."/>
            <person name="Debuchy R."/>
            <person name="Gladieux P."/>
            <person name="Thoren M.H."/>
            <person name="Johannesson H."/>
        </authorList>
    </citation>
    <scope>NUCLEOTIDE SEQUENCE</scope>
    <source>
        <strain evidence="3">CBS 232.78</strain>
    </source>
</reference>
<feature type="transmembrane region" description="Helical" evidence="2">
    <location>
        <begin position="219"/>
        <end position="236"/>
    </location>
</feature>
<accession>A0AAE0P8F1</accession>
<proteinExistence type="predicted"/>
<keyword evidence="4" id="KW-1185">Reference proteome</keyword>
<feature type="transmembrane region" description="Helical" evidence="2">
    <location>
        <begin position="256"/>
        <end position="276"/>
    </location>
</feature>
<keyword evidence="2" id="KW-1133">Transmembrane helix</keyword>
<dbReference type="EMBL" id="JAULSW010000001">
    <property type="protein sequence ID" value="KAK3395225.1"/>
    <property type="molecule type" value="Genomic_DNA"/>
</dbReference>
<dbReference type="AlphaFoldDB" id="A0AAE0P8F1"/>
<evidence type="ECO:0000256" key="2">
    <source>
        <dbReference type="SAM" id="Phobius"/>
    </source>
</evidence>
<feature type="transmembrane region" description="Helical" evidence="2">
    <location>
        <begin position="96"/>
        <end position="118"/>
    </location>
</feature>
<dbReference type="PANTHER" id="PTHR35184">
    <property type="entry name" value="YALI0C10208P"/>
    <property type="match status" value="1"/>
</dbReference>
<dbReference type="Proteomes" id="UP001285441">
    <property type="component" value="Unassembled WGS sequence"/>
</dbReference>
<dbReference type="PANTHER" id="PTHR35184:SF1">
    <property type="entry name" value="INTEGRAL MEMBRANE PROTEIN"/>
    <property type="match status" value="1"/>
</dbReference>
<feature type="compositionally biased region" description="Basic and acidic residues" evidence="1">
    <location>
        <begin position="316"/>
        <end position="352"/>
    </location>
</feature>
<keyword evidence="2" id="KW-0812">Transmembrane</keyword>
<protein>
    <submittedName>
        <fullName evidence="3">Uncharacterized protein</fullName>
    </submittedName>
</protein>
<sequence>MPSSNPGQAPSSGPPYLPTTASPGGLPTPIPDDAVSGVLLLFFVCGAAFHMTTFQINRRRGHKFIFSVLLFGFCMARIAALTMRIVWASYPTNVNVAIAANIFVAAGVLLLFIVNLLFTQRMVRAYHPNFGWNRTITMAFRFLIGSVIALLIMVIVATVHSFFTLDPDARQKDRSVQLFAGTYLAVLAFLPIPILTIASLYPRSHPIEKFGYGSFRTKMYLVLGTATILTLGAGFRIGVNFDPRPINQPAWYHSKPAYYCFNYVIELIVVYSYGLAGFDRRFHIPDGASGPGHYSGANKSPSSTARDEEDVVTDLETLKAPDNQRDRSATLRSVDKDVTGEHQGVHDGSEKH</sequence>
<keyword evidence="2" id="KW-0472">Membrane</keyword>
<dbReference type="InterPro" id="IPR021460">
    <property type="entry name" value="DUF3112"/>
</dbReference>
<feature type="transmembrane region" description="Helical" evidence="2">
    <location>
        <begin position="64"/>
        <end position="90"/>
    </location>
</feature>
<comment type="caution">
    <text evidence="3">The sequence shown here is derived from an EMBL/GenBank/DDBJ whole genome shotgun (WGS) entry which is preliminary data.</text>
</comment>
<name>A0AAE0P8F1_9PEZI</name>
<evidence type="ECO:0000313" key="3">
    <source>
        <dbReference type="EMBL" id="KAK3395225.1"/>
    </source>
</evidence>
<feature type="transmembrane region" description="Helical" evidence="2">
    <location>
        <begin position="139"/>
        <end position="163"/>
    </location>
</feature>
<gene>
    <name evidence="3" type="ORF">B0H63DRAFT_65371</name>
</gene>
<feature type="region of interest" description="Disordered" evidence="1">
    <location>
        <begin position="289"/>
        <end position="352"/>
    </location>
</feature>
<evidence type="ECO:0000256" key="1">
    <source>
        <dbReference type="SAM" id="MobiDB-lite"/>
    </source>
</evidence>
<reference evidence="3" key="1">
    <citation type="journal article" date="2023" name="Mol. Phylogenet. Evol.">
        <title>Genome-scale phylogeny and comparative genomics of the fungal order Sordariales.</title>
        <authorList>
            <person name="Hensen N."/>
            <person name="Bonometti L."/>
            <person name="Westerberg I."/>
            <person name="Brannstrom I.O."/>
            <person name="Guillou S."/>
            <person name="Cros-Aarteil S."/>
            <person name="Calhoun S."/>
            <person name="Haridas S."/>
            <person name="Kuo A."/>
            <person name="Mondo S."/>
            <person name="Pangilinan J."/>
            <person name="Riley R."/>
            <person name="LaButti K."/>
            <person name="Andreopoulos B."/>
            <person name="Lipzen A."/>
            <person name="Chen C."/>
            <person name="Yan M."/>
            <person name="Daum C."/>
            <person name="Ng V."/>
            <person name="Clum A."/>
            <person name="Steindorff A."/>
            <person name="Ohm R.A."/>
            <person name="Martin F."/>
            <person name="Silar P."/>
            <person name="Natvig D.O."/>
            <person name="Lalanne C."/>
            <person name="Gautier V."/>
            <person name="Ament-Velasquez S.L."/>
            <person name="Kruys A."/>
            <person name="Hutchinson M.I."/>
            <person name="Powell A.J."/>
            <person name="Barry K."/>
            <person name="Miller A.N."/>
            <person name="Grigoriev I.V."/>
            <person name="Debuchy R."/>
            <person name="Gladieux P."/>
            <person name="Hiltunen Thoren M."/>
            <person name="Johannesson H."/>
        </authorList>
    </citation>
    <scope>NUCLEOTIDE SEQUENCE</scope>
    <source>
        <strain evidence="3">CBS 232.78</strain>
    </source>
</reference>
<feature type="transmembrane region" description="Helical" evidence="2">
    <location>
        <begin position="175"/>
        <end position="198"/>
    </location>
</feature>
<dbReference type="Pfam" id="PF11309">
    <property type="entry name" value="DUF3112"/>
    <property type="match status" value="1"/>
</dbReference>
<organism evidence="3 4">
    <name type="scientific">Podospora didyma</name>
    <dbReference type="NCBI Taxonomy" id="330526"/>
    <lineage>
        <taxon>Eukaryota</taxon>
        <taxon>Fungi</taxon>
        <taxon>Dikarya</taxon>
        <taxon>Ascomycota</taxon>
        <taxon>Pezizomycotina</taxon>
        <taxon>Sordariomycetes</taxon>
        <taxon>Sordariomycetidae</taxon>
        <taxon>Sordariales</taxon>
        <taxon>Podosporaceae</taxon>
        <taxon>Podospora</taxon>
    </lineage>
</organism>
<evidence type="ECO:0000313" key="4">
    <source>
        <dbReference type="Proteomes" id="UP001285441"/>
    </source>
</evidence>